<evidence type="ECO:0000256" key="1">
    <source>
        <dbReference type="SAM" id="MobiDB-lite"/>
    </source>
</evidence>
<dbReference type="OrthoDB" id="5119661at2"/>
<keyword evidence="3" id="KW-1185">Reference proteome</keyword>
<name>A0A495IIX9_9MICO</name>
<dbReference type="AlphaFoldDB" id="A0A495IIX9"/>
<feature type="compositionally biased region" description="Basic and acidic residues" evidence="1">
    <location>
        <begin position="1"/>
        <end position="10"/>
    </location>
</feature>
<comment type="caution">
    <text evidence="2">The sequence shown here is derived from an EMBL/GenBank/DDBJ whole genome shotgun (WGS) entry which is preliminary data.</text>
</comment>
<dbReference type="EMBL" id="RBKS01000001">
    <property type="protein sequence ID" value="RKR75660.1"/>
    <property type="molecule type" value="Genomic_DNA"/>
</dbReference>
<dbReference type="Proteomes" id="UP000280008">
    <property type="component" value="Unassembled WGS sequence"/>
</dbReference>
<evidence type="ECO:0000313" key="2">
    <source>
        <dbReference type="EMBL" id="RKR75660.1"/>
    </source>
</evidence>
<accession>A0A495IIX9</accession>
<protein>
    <submittedName>
        <fullName evidence="2">Uncharacterized protein</fullName>
    </submittedName>
</protein>
<sequence length="86" mass="8880">MSDAHGHDDGPTDWDETPDGVADAKVEGDVTAPAGHGTTSGEDDYVAVNGGGISGERHVPTADEEVGRGSTSDPDAERYPEEERGD</sequence>
<feature type="compositionally biased region" description="Basic and acidic residues" evidence="1">
    <location>
        <begin position="55"/>
        <end position="67"/>
    </location>
</feature>
<proteinExistence type="predicted"/>
<gene>
    <name evidence="2" type="ORF">C8E83_2808</name>
</gene>
<organism evidence="2 3">
    <name type="scientific">Frondihabitans australicus</name>
    <dbReference type="NCBI Taxonomy" id="386892"/>
    <lineage>
        <taxon>Bacteria</taxon>
        <taxon>Bacillati</taxon>
        <taxon>Actinomycetota</taxon>
        <taxon>Actinomycetes</taxon>
        <taxon>Micrococcales</taxon>
        <taxon>Microbacteriaceae</taxon>
        <taxon>Frondihabitans</taxon>
    </lineage>
</organism>
<dbReference type="RefSeq" id="WP_121370431.1">
    <property type="nucleotide sequence ID" value="NZ_RBKS01000001.1"/>
</dbReference>
<feature type="compositionally biased region" description="Basic and acidic residues" evidence="1">
    <location>
        <begin position="75"/>
        <end position="86"/>
    </location>
</feature>
<feature type="region of interest" description="Disordered" evidence="1">
    <location>
        <begin position="1"/>
        <end position="86"/>
    </location>
</feature>
<reference evidence="2 3" key="1">
    <citation type="submission" date="2018-10" db="EMBL/GenBank/DDBJ databases">
        <title>Sequencing the genomes of 1000 actinobacteria strains.</title>
        <authorList>
            <person name="Klenk H.-P."/>
        </authorList>
    </citation>
    <scope>NUCLEOTIDE SEQUENCE [LARGE SCALE GENOMIC DNA]</scope>
    <source>
        <strain evidence="2 3">DSM 17894</strain>
    </source>
</reference>
<evidence type="ECO:0000313" key="3">
    <source>
        <dbReference type="Proteomes" id="UP000280008"/>
    </source>
</evidence>